<proteinExistence type="predicted"/>
<sequence length="170" mass="19378">MNPEDIEKPPLDVMMALNIDPSAFEIEGSAAYLAQSYSIIENIKPIYYKYRGTSHLQSFVKNNEHDFGTLLHFDAYDILVSYTPKAPNKPISGGMIFELSENESVLIGTMIKVQFLSKPGKNTHVELLQFEEGEFVNGEWKAGRVLNGDEKMMIQLKDMPSAYRIQIYEY</sequence>
<name>A0A2N5HIR6_9BACI</name>
<dbReference type="Gene3D" id="2.60.220.20">
    <property type="entry name" value="putative beta-Galactosidase from caulobacter crescentus"/>
    <property type="match status" value="1"/>
</dbReference>
<reference evidence="2 3" key="1">
    <citation type="submission" date="2017-11" db="EMBL/GenBank/DDBJ databases">
        <title>Comparitive Functional Genomics of Dry Heat Resistant strains isolated from the Viking Spacecraft.</title>
        <authorList>
            <person name="Seuylemezian A."/>
            <person name="Cooper K."/>
            <person name="Vaishampayan P."/>
        </authorList>
    </citation>
    <scope>NUCLEOTIDE SEQUENCE [LARGE SCALE GENOMIC DNA]</scope>
    <source>
        <strain evidence="2 3">V32-6</strain>
    </source>
</reference>
<dbReference type="AlphaFoldDB" id="A0A2N5HIR6"/>
<dbReference type="InterPro" id="IPR040719">
    <property type="entry name" value="DUF5597"/>
</dbReference>
<dbReference type="EMBL" id="PGVE01000041">
    <property type="protein sequence ID" value="PLS05416.1"/>
    <property type="molecule type" value="Genomic_DNA"/>
</dbReference>
<accession>A0A2N5HIR6</accession>
<keyword evidence="3" id="KW-1185">Reference proteome</keyword>
<dbReference type="OrthoDB" id="9800974at2"/>
<dbReference type="Pfam" id="PF18120">
    <property type="entry name" value="DUF5597"/>
    <property type="match status" value="1"/>
</dbReference>
<organism evidence="2 3">
    <name type="scientific">Neobacillus cucumis</name>
    <dbReference type="NCBI Taxonomy" id="1740721"/>
    <lineage>
        <taxon>Bacteria</taxon>
        <taxon>Bacillati</taxon>
        <taxon>Bacillota</taxon>
        <taxon>Bacilli</taxon>
        <taxon>Bacillales</taxon>
        <taxon>Bacillaceae</taxon>
        <taxon>Neobacillus</taxon>
    </lineage>
</organism>
<evidence type="ECO:0000259" key="1">
    <source>
        <dbReference type="Pfam" id="PF18120"/>
    </source>
</evidence>
<gene>
    <name evidence="2" type="ORF">CVD27_10480</name>
</gene>
<evidence type="ECO:0000313" key="3">
    <source>
        <dbReference type="Proteomes" id="UP000234950"/>
    </source>
</evidence>
<feature type="domain" description="DUF5597" evidence="1">
    <location>
        <begin position="33"/>
        <end position="151"/>
    </location>
</feature>
<comment type="caution">
    <text evidence="2">The sequence shown here is derived from an EMBL/GenBank/DDBJ whole genome shotgun (WGS) entry which is preliminary data.</text>
</comment>
<evidence type="ECO:0000313" key="2">
    <source>
        <dbReference type="EMBL" id="PLS05416.1"/>
    </source>
</evidence>
<dbReference type="RefSeq" id="WP_101647856.1">
    <property type="nucleotide sequence ID" value="NZ_PGVE01000041.1"/>
</dbReference>
<protein>
    <recommendedName>
        <fullName evidence="1">DUF5597 domain-containing protein</fullName>
    </recommendedName>
</protein>
<dbReference type="Proteomes" id="UP000234950">
    <property type="component" value="Unassembled WGS sequence"/>
</dbReference>